<dbReference type="SMART" id="SM00079">
    <property type="entry name" value="PBPe"/>
    <property type="match status" value="1"/>
</dbReference>
<feature type="transmembrane region" description="Helical" evidence="2">
    <location>
        <begin position="159"/>
        <end position="180"/>
    </location>
</feature>
<dbReference type="GO" id="GO:0016020">
    <property type="term" value="C:membrane"/>
    <property type="evidence" value="ECO:0007669"/>
    <property type="project" value="InterPro"/>
</dbReference>
<dbReference type="SUPFAM" id="SSF81324">
    <property type="entry name" value="Voltage-gated potassium channels"/>
    <property type="match status" value="1"/>
</dbReference>
<evidence type="ECO:0000313" key="5">
    <source>
        <dbReference type="EMBL" id="QKD83935.1"/>
    </source>
</evidence>
<protein>
    <submittedName>
        <fullName evidence="5">Transporter substrate-binding domain-containing protein</fullName>
    </submittedName>
</protein>
<gene>
    <name evidence="5" type="ORF">HPC62_18590</name>
</gene>
<dbReference type="Pfam" id="PF00497">
    <property type="entry name" value="SBP_bac_3"/>
    <property type="match status" value="1"/>
</dbReference>
<keyword evidence="1" id="KW-0732">Signal</keyword>
<dbReference type="PANTHER" id="PTHR35936:SF19">
    <property type="entry name" value="AMINO-ACID-BINDING PROTEIN YXEM-RELATED"/>
    <property type="match status" value="1"/>
</dbReference>
<evidence type="ECO:0000256" key="2">
    <source>
        <dbReference type="SAM" id="Phobius"/>
    </source>
</evidence>
<feature type="domain" description="Solute-binding protein family 3/N-terminal" evidence="3">
    <location>
        <begin position="47"/>
        <end position="372"/>
    </location>
</feature>
<dbReference type="SMART" id="SM00062">
    <property type="entry name" value="PBPb"/>
    <property type="match status" value="1"/>
</dbReference>
<evidence type="ECO:0000259" key="4">
    <source>
        <dbReference type="SMART" id="SM00079"/>
    </source>
</evidence>
<dbReference type="InterPro" id="IPR001320">
    <property type="entry name" value="Iontro_rcpt_C"/>
</dbReference>
<dbReference type="EMBL" id="CP053661">
    <property type="protein sequence ID" value="QKD83935.1"/>
    <property type="molecule type" value="Genomic_DNA"/>
</dbReference>
<evidence type="ECO:0000259" key="3">
    <source>
        <dbReference type="SMART" id="SM00062"/>
    </source>
</evidence>
<evidence type="ECO:0000256" key="1">
    <source>
        <dbReference type="ARBA" id="ARBA00022729"/>
    </source>
</evidence>
<dbReference type="GO" id="GO:0015276">
    <property type="term" value="F:ligand-gated monoatomic ion channel activity"/>
    <property type="evidence" value="ECO:0007669"/>
    <property type="project" value="InterPro"/>
</dbReference>
<dbReference type="KEGG" id="theu:HPC62_18590"/>
<dbReference type="Gene3D" id="1.10.287.70">
    <property type="match status" value="1"/>
</dbReference>
<sequence>MRWDATWKAAVWTVGCVLAIEVVGTAASWAQTAQPSPVSSPMLAERSLRVGVKPIEPFVFAAEQGNPTGYSIDLWTAIAPQINAQTRYVVYDTTPELLDALRQGEVDVAIAGISITAHREATGLDFSHPTYEAGLQLLVMRSQKSQVARLLDYLGGGRALQAVGRVLLSSIVVGFLIWLFERRHNPHFQQGPLAGIGQGIWFAVVTLGTFGYGDVTPVGLPGRIVAGLWMGVSFFILADFISAMTTARQQAAPVQSLSDLAGQPIGASQGTTADYFLRTKPVKRVPMEDLEASLRALRSGEVAAIVIDRPVAEYLTAQEPDLVMAGDRLSREHYGIALREGDELREEINRALLTLQEKEYFEFLCRKWFGEPQQQRSGHP</sequence>
<keyword evidence="6" id="KW-1185">Reference proteome</keyword>
<dbReference type="InterPro" id="IPR001638">
    <property type="entry name" value="Solute-binding_3/MltF_N"/>
</dbReference>
<dbReference type="PANTHER" id="PTHR35936">
    <property type="entry name" value="MEMBRANE-BOUND LYTIC MUREIN TRANSGLYCOSYLASE F"/>
    <property type="match status" value="1"/>
</dbReference>
<dbReference type="AlphaFoldDB" id="A0A6M8BNP0"/>
<dbReference type="Pfam" id="PF00060">
    <property type="entry name" value="Lig_chan"/>
    <property type="match status" value="1"/>
</dbReference>
<organism evidence="5 6">
    <name type="scientific">Thermoleptolyngbya sichuanensis A183</name>
    <dbReference type="NCBI Taxonomy" id="2737172"/>
    <lineage>
        <taxon>Bacteria</taxon>
        <taxon>Bacillati</taxon>
        <taxon>Cyanobacteriota</taxon>
        <taxon>Cyanophyceae</taxon>
        <taxon>Oculatellales</taxon>
        <taxon>Oculatellaceae</taxon>
        <taxon>Thermoleptolyngbya</taxon>
        <taxon>Thermoleptolyngbya sichuanensis</taxon>
    </lineage>
</organism>
<dbReference type="Proteomes" id="UP000505210">
    <property type="component" value="Chromosome"/>
</dbReference>
<keyword evidence="2" id="KW-0472">Membrane</keyword>
<reference evidence="5 6" key="1">
    <citation type="submission" date="2020-05" db="EMBL/GenBank/DDBJ databases">
        <title>Complete genome sequence of of a novel Thermoleptolyngbya strain isolated from hot springs of Ganzi, Sichuan China.</title>
        <authorList>
            <person name="Tang J."/>
            <person name="Daroch M."/>
            <person name="Li L."/>
            <person name="Waleron K."/>
            <person name="Waleron M."/>
            <person name="Waleron M."/>
        </authorList>
    </citation>
    <scope>NUCLEOTIDE SEQUENCE [LARGE SCALE GENOMIC DNA]</scope>
    <source>
        <strain evidence="5 6">PKUAC-SCTA183</strain>
    </source>
</reference>
<accession>A0A6M8BNP0</accession>
<proteinExistence type="predicted"/>
<keyword evidence="2" id="KW-1133">Transmembrane helix</keyword>
<name>A0A6M8BNP0_9CYAN</name>
<evidence type="ECO:0000313" key="6">
    <source>
        <dbReference type="Proteomes" id="UP000505210"/>
    </source>
</evidence>
<feature type="transmembrane region" description="Helical" evidence="2">
    <location>
        <begin position="192"/>
        <end position="212"/>
    </location>
</feature>
<dbReference type="Gene3D" id="3.40.190.10">
    <property type="entry name" value="Periplasmic binding protein-like II"/>
    <property type="match status" value="3"/>
</dbReference>
<dbReference type="SUPFAM" id="SSF53850">
    <property type="entry name" value="Periplasmic binding protein-like II"/>
    <property type="match status" value="1"/>
</dbReference>
<feature type="domain" description="Ionotropic glutamate receptor C-terminal" evidence="4">
    <location>
        <begin position="47"/>
        <end position="371"/>
    </location>
</feature>
<feature type="transmembrane region" description="Helical" evidence="2">
    <location>
        <begin position="224"/>
        <end position="241"/>
    </location>
</feature>
<keyword evidence="2" id="KW-0812">Transmembrane</keyword>